<proteinExistence type="predicted"/>
<organism evidence="1 2">
    <name type="scientific">Actinoplanes campanulatus</name>
    <dbReference type="NCBI Taxonomy" id="113559"/>
    <lineage>
        <taxon>Bacteria</taxon>
        <taxon>Bacillati</taxon>
        <taxon>Actinomycetota</taxon>
        <taxon>Actinomycetes</taxon>
        <taxon>Micromonosporales</taxon>
        <taxon>Micromonosporaceae</taxon>
        <taxon>Actinoplanes</taxon>
    </lineage>
</organism>
<keyword evidence="2" id="KW-1185">Reference proteome</keyword>
<name>A0A7W5FI57_9ACTN</name>
<dbReference type="AlphaFoldDB" id="A0A7W5FI57"/>
<accession>A0A7W5FI57</accession>
<sequence length="119" mass="12549">MSASKRKGTAAERGLVDYLRTAGFPHAERRLAGSAQDRGDLAGIPGVVVEVKNHASLNLAGWVDEAVLEQANDGADYGIVVHKRRGKGDAGEWYATCTVAQMARLLRQAGYGTPLDGAA</sequence>
<evidence type="ECO:0000313" key="1">
    <source>
        <dbReference type="EMBL" id="MBB3099341.1"/>
    </source>
</evidence>
<protein>
    <recommendedName>
        <fullName evidence="3">Holliday junction resolvase</fullName>
    </recommendedName>
</protein>
<dbReference type="EMBL" id="JACHXF010000018">
    <property type="protein sequence ID" value="MBB3099341.1"/>
    <property type="molecule type" value="Genomic_DNA"/>
</dbReference>
<evidence type="ECO:0008006" key="3">
    <source>
        <dbReference type="Google" id="ProtNLM"/>
    </source>
</evidence>
<dbReference type="Proteomes" id="UP000590749">
    <property type="component" value="Unassembled WGS sequence"/>
</dbReference>
<comment type="caution">
    <text evidence="1">The sequence shown here is derived from an EMBL/GenBank/DDBJ whole genome shotgun (WGS) entry which is preliminary data.</text>
</comment>
<reference evidence="1 2" key="1">
    <citation type="submission" date="2020-08" db="EMBL/GenBank/DDBJ databases">
        <title>Genomic Encyclopedia of Type Strains, Phase III (KMG-III): the genomes of soil and plant-associated and newly described type strains.</title>
        <authorList>
            <person name="Whitman W."/>
        </authorList>
    </citation>
    <scope>NUCLEOTIDE SEQUENCE [LARGE SCALE GENOMIC DNA]</scope>
    <source>
        <strain evidence="1 2">CECT 3287</strain>
    </source>
</reference>
<dbReference type="RefSeq" id="WP_183225402.1">
    <property type="nucleotide sequence ID" value="NZ_BMPW01000021.1"/>
</dbReference>
<gene>
    <name evidence="1" type="ORF">FHR83_007047</name>
</gene>
<evidence type="ECO:0000313" key="2">
    <source>
        <dbReference type="Proteomes" id="UP000590749"/>
    </source>
</evidence>